<dbReference type="RefSeq" id="WP_175369820.1">
    <property type="nucleotide sequence ID" value="NZ_JABWCS010000178.1"/>
</dbReference>
<evidence type="ECO:0000313" key="1">
    <source>
        <dbReference type="EMBL" id="NUU59118.1"/>
    </source>
</evidence>
<dbReference type="Pfam" id="PF16934">
    <property type="entry name" value="Mersacidin"/>
    <property type="match status" value="1"/>
</dbReference>
<reference evidence="1" key="1">
    <citation type="submission" date="2020-06" db="EMBL/GenBank/DDBJ databases">
        <title>Paenibacillus sp. nov., isolated from soil.</title>
        <authorList>
            <person name="Seo Y.L."/>
        </authorList>
    </citation>
    <scope>NUCLEOTIDE SEQUENCE [LARGE SCALE GENOMIC DNA]</scope>
    <source>
        <strain evidence="1">JW14</strain>
    </source>
</reference>
<protein>
    <submittedName>
        <fullName evidence="1">Type 2 lantibiotic</fullName>
    </submittedName>
</protein>
<evidence type="ECO:0000313" key="2">
    <source>
        <dbReference type="Proteomes" id="UP000564806"/>
    </source>
</evidence>
<keyword evidence="2" id="KW-1185">Reference proteome</keyword>
<sequence length="78" mass="7825">MKREDVLAAFENLHPAGEALVELSHSELSRVYGGADVQPETTPICAIAGTVAASSATCAAVGGGIVVGVTIVLTIKSC</sequence>
<dbReference type="EMBL" id="JABWCS010000178">
    <property type="protein sequence ID" value="NUU59118.1"/>
    <property type="molecule type" value="Genomic_DNA"/>
</dbReference>
<gene>
    <name evidence="1" type="ORF">HPT30_01805</name>
</gene>
<organism evidence="1 2">
    <name type="scientific">Paenibacillus agri</name>
    <dbReference type="NCBI Taxonomy" id="2744309"/>
    <lineage>
        <taxon>Bacteria</taxon>
        <taxon>Bacillati</taxon>
        <taxon>Bacillota</taxon>
        <taxon>Bacilli</taxon>
        <taxon>Bacillales</taxon>
        <taxon>Paenibacillaceae</taxon>
        <taxon>Paenibacillus</taxon>
    </lineage>
</organism>
<proteinExistence type="predicted"/>
<accession>A0A850EEF3</accession>
<comment type="caution">
    <text evidence="1">The sequence shown here is derived from an EMBL/GenBank/DDBJ whole genome shotgun (WGS) entry which is preliminary data.</text>
</comment>
<dbReference type="Proteomes" id="UP000564806">
    <property type="component" value="Unassembled WGS sequence"/>
</dbReference>
<dbReference type="NCBIfam" id="TIGR03893">
    <property type="entry name" value="lant_SP_1948"/>
    <property type="match status" value="1"/>
</dbReference>
<name>A0A850EEF3_9BACL</name>
<dbReference type="AlphaFoldDB" id="A0A850EEF3"/>
<dbReference type="InterPro" id="IPR027632">
    <property type="entry name" value="Lant_2_A2"/>
</dbReference>
<dbReference type="GO" id="GO:0050830">
    <property type="term" value="P:defense response to Gram-positive bacterium"/>
    <property type="evidence" value="ECO:0007669"/>
    <property type="project" value="InterPro"/>
</dbReference>